<dbReference type="AlphaFoldDB" id="X1VAL9"/>
<dbReference type="EMBL" id="BARW01028529">
    <property type="protein sequence ID" value="GAJ13882.1"/>
    <property type="molecule type" value="Genomic_DNA"/>
</dbReference>
<feature type="non-terminal residue" evidence="1">
    <location>
        <position position="35"/>
    </location>
</feature>
<sequence>MCKKESIEKAFDMLKQREGYPYQLYYKGGSVAEKI</sequence>
<proteinExistence type="predicted"/>
<comment type="caution">
    <text evidence="1">The sequence shown here is derived from an EMBL/GenBank/DDBJ whole genome shotgun (WGS) entry which is preliminary data.</text>
</comment>
<evidence type="ECO:0000313" key="1">
    <source>
        <dbReference type="EMBL" id="GAJ13882.1"/>
    </source>
</evidence>
<reference evidence="1" key="1">
    <citation type="journal article" date="2014" name="Front. Microbiol.">
        <title>High frequency of phylogenetically diverse reductive dehalogenase-homologous genes in deep subseafloor sedimentary metagenomes.</title>
        <authorList>
            <person name="Kawai M."/>
            <person name="Futagami T."/>
            <person name="Toyoda A."/>
            <person name="Takaki Y."/>
            <person name="Nishi S."/>
            <person name="Hori S."/>
            <person name="Arai W."/>
            <person name="Tsubouchi T."/>
            <person name="Morono Y."/>
            <person name="Uchiyama I."/>
            <person name="Ito T."/>
            <person name="Fujiyama A."/>
            <person name="Inagaki F."/>
            <person name="Takami H."/>
        </authorList>
    </citation>
    <scope>NUCLEOTIDE SEQUENCE</scope>
    <source>
        <strain evidence="1">Expedition CK06-06</strain>
    </source>
</reference>
<organism evidence="1">
    <name type="scientific">marine sediment metagenome</name>
    <dbReference type="NCBI Taxonomy" id="412755"/>
    <lineage>
        <taxon>unclassified sequences</taxon>
        <taxon>metagenomes</taxon>
        <taxon>ecological metagenomes</taxon>
    </lineage>
</organism>
<name>X1VAL9_9ZZZZ</name>
<protein>
    <submittedName>
        <fullName evidence="1">Uncharacterized protein</fullName>
    </submittedName>
</protein>
<accession>X1VAL9</accession>
<gene>
    <name evidence="1" type="ORF">S12H4_46041</name>
</gene>